<dbReference type="PANTHER" id="PTHR33908:SF3">
    <property type="entry name" value="UNDECAPRENYL PHOSPHATE-ALPHA-4-AMINO-4-DEOXY-L-ARABINOSE ARABINOSYL TRANSFERASE"/>
    <property type="match status" value="1"/>
</dbReference>
<evidence type="ECO:0000256" key="5">
    <source>
        <dbReference type="ARBA" id="ARBA00022692"/>
    </source>
</evidence>
<proteinExistence type="predicted"/>
<feature type="transmembrane region" description="Helical" evidence="8">
    <location>
        <begin position="20"/>
        <end position="37"/>
    </location>
</feature>
<reference evidence="10 11" key="1">
    <citation type="submission" date="2016-10" db="EMBL/GenBank/DDBJ databases">
        <authorList>
            <person name="de Groot N.N."/>
        </authorList>
    </citation>
    <scope>NUCLEOTIDE SEQUENCE [LARGE SCALE GENOMIC DNA]</scope>
    <source>
        <strain evidence="10 11">B7-7</strain>
    </source>
</reference>
<dbReference type="GO" id="GO:0016763">
    <property type="term" value="F:pentosyltransferase activity"/>
    <property type="evidence" value="ECO:0007669"/>
    <property type="project" value="TreeGrafter"/>
</dbReference>
<dbReference type="EMBL" id="FOFO01000005">
    <property type="protein sequence ID" value="SEP77062.1"/>
    <property type="molecule type" value="Genomic_DNA"/>
</dbReference>
<evidence type="ECO:0000256" key="2">
    <source>
        <dbReference type="ARBA" id="ARBA00022475"/>
    </source>
</evidence>
<comment type="subcellular location">
    <subcellularLocation>
        <location evidence="1">Cell membrane</location>
        <topology evidence="1">Multi-pass membrane protein</topology>
    </subcellularLocation>
</comment>
<keyword evidence="2" id="KW-1003">Cell membrane</keyword>
<evidence type="ECO:0000313" key="11">
    <source>
        <dbReference type="Proteomes" id="UP000199496"/>
    </source>
</evidence>
<evidence type="ECO:0000256" key="6">
    <source>
        <dbReference type="ARBA" id="ARBA00022989"/>
    </source>
</evidence>
<evidence type="ECO:0000256" key="8">
    <source>
        <dbReference type="SAM" id="Phobius"/>
    </source>
</evidence>
<gene>
    <name evidence="10" type="ORF">SAMN05421693_105113</name>
</gene>
<keyword evidence="11" id="KW-1185">Reference proteome</keyword>
<dbReference type="GO" id="GO:0005886">
    <property type="term" value="C:plasma membrane"/>
    <property type="evidence" value="ECO:0007669"/>
    <property type="project" value="UniProtKB-SubCell"/>
</dbReference>
<evidence type="ECO:0000256" key="1">
    <source>
        <dbReference type="ARBA" id="ARBA00004651"/>
    </source>
</evidence>
<dbReference type="OrthoDB" id="9775035at2"/>
<keyword evidence="6 8" id="KW-1133">Transmembrane helix</keyword>
<feature type="transmembrane region" description="Helical" evidence="8">
    <location>
        <begin position="327"/>
        <end position="343"/>
    </location>
</feature>
<evidence type="ECO:0000256" key="4">
    <source>
        <dbReference type="ARBA" id="ARBA00022679"/>
    </source>
</evidence>
<feature type="domain" description="Glycosyltransferase RgtA/B/C/D-like" evidence="9">
    <location>
        <begin position="74"/>
        <end position="233"/>
    </location>
</feature>
<name>A0A1H9AJV6_9GAMM</name>
<dbReference type="InterPro" id="IPR038731">
    <property type="entry name" value="RgtA/B/C-like"/>
</dbReference>
<feature type="transmembrane region" description="Helical" evidence="8">
    <location>
        <begin position="390"/>
        <end position="411"/>
    </location>
</feature>
<feature type="transmembrane region" description="Helical" evidence="8">
    <location>
        <begin position="423"/>
        <end position="443"/>
    </location>
</feature>
<organism evidence="10 11">
    <name type="scientific">Ectothiorhodospira magna</name>
    <dbReference type="NCBI Taxonomy" id="867345"/>
    <lineage>
        <taxon>Bacteria</taxon>
        <taxon>Pseudomonadati</taxon>
        <taxon>Pseudomonadota</taxon>
        <taxon>Gammaproteobacteria</taxon>
        <taxon>Chromatiales</taxon>
        <taxon>Ectothiorhodospiraceae</taxon>
        <taxon>Ectothiorhodospira</taxon>
    </lineage>
</organism>
<feature type="transmembrane region" description="Helical" evidence="8">
    <location>
        <begin position="304"/>
        <end position="321"/>
    </location>
</feature>
<feature type="transmembrane region" description="Helical" evidence="8">
    <location>
        <begin position="125"/>
        <end position="142"/>
    </location>
</feature>
<keyword evidence="4 10" id="KW-0808">Transferase</keyword>
<keyword evidence="5 8" id="KW-0812">Transmembrane</keyword>
<dbReference type="Proteomes" id="UP000199496">
    <property type="component" value="Unassembled WGS sequence"/>
</dbReference>
<keyword evidence="3 10" id="KW-0328">Glycosyltransferase</keyword>
<keyword evidence="7 8" id="KW-0472">Membrane</keyword>
<dbReference type="AlphaFoldDB" id="A0A1H9AJV6"/>
<dbReference type="Pfam" id="PF13231">
    <property type="entry name" value="PMT_2"/>
    <property type="match status" value="1"/>
</dbReference>
<sequence>MPRIHTYYPTDLQELSPRILWAFLTAALFTAFFYNLHGVPLFDLDEGAFSEATRDMLARGDFIATYLYGEPRYDKPILIYWLQALSVSAFGLNELALRLPSALAATGWMLLTFAFARRVCDRHTALAAAIIGATSLGVIIIGKAAIADAALHLFIVGAMFAIYLHFKEGGVRWVYLAFLCMGLGFLTKGPVAVVIPLAVSLIFYGLKGQWRSWLRAAFNPLGIMLFLLIVLPWYLAITWREGPGFLMGFFLEHNLGRFQAPMHGHAGPFYFYLPVLLVALLPYTTVLIRTLWEVRESFREDLHGYLLTWFLFVLVLFSAAGTKLPHYIFYGITPLFILMALHLDRVRGRFWLFLPPALLFAGLLALPHLVDRIKPHLDDPFILALLTDHHVHFGPLWHGFFVIALVACLFFMLDRRIQRTYRLFLIGLTLNVGVAGLLLPAVAGVQQSPIRDAGLAARDLPETVVMWRLNTPSFSIYANRGVERRMPEPGEVAVTREDALDRLAHLPHEVLHARNGVILVRILEAP</sequence>
<protein>
    <submittedName>
        <fullName evidence="10">Dolichyl-phosphate-mannose-protein mannosyltransferase</fullName>
    </submittedName>
</protein>
<evidence type="ECO:0000313" key="10">
    <source>
        <dbReference type="EMBL" id="SEP77062.1"/>
    </source>
</evidence>
<feature type="transmembrane region" description="Helical" evidence="8">
    <location>
        <begin position="172"/>
        <end position="204"/>
    </location>
</feature>
<feature type="transmembrane region" description="Helical" evidence="8">
    <location>
        <begin position="149"/>
        <end position="166"/>
    </location>
</feature>
<dbReference type="GO" id="GO:0010041">
    <property type="term" value="P:response to iron(III) ion"/>
    <property type="evidence" value="ECO:0007669"/>
    <property type="project" value="TreeGrafter"/>
</dbReference>
<evidence type="ECO:0000256" key="7">
    <source>
        <dbReference type="ARBA" id="ARBA00023136"/>
    </source>
</evidence>
<evidence type="ECO:0000256" key="3">
    <source>
        <dbReference type="ARBA" id="ARBA00022676"/>
    </source>
</evidence>
<feature type="transmembrane region" description="Helical" evidence="8">
    <location>
        <begin position="216"/>
        <end position="237"/>
    </location>
</feature>
<evidence type="ECO:0000259" key="9">
    <source>
        <dbReference type="Pfam" id="PF13231"/>
    </source>
</evidence>
<dbReference type="RefSeq" id="WP_090204199.1">
    <property type="nucleotide sequence ID" value="NZ_FOFO01000005.1"/>
</dbReference>
<accession>A0A1H9AJV6</accession>
<feature type="transmembrane region" description="Helical" evidence="8">
    <location>
        <begin position="350"/>
        <end position="370"/>
    </location>
</feature>
<dbReference type="GO" id="GO:0009103">
    <property type="term" value="P:lipopolysaccharide biosynthetic process"/>
    <property type="evidence" value="ECO:0007669"/>
    <property type="project" value="UniProtKB-ARBA"/>
</dbReference>
<dbReference type="InterPro" id="IPR050297">
    <property type="entry name" value="LipidA_mod_glycosyltrf_83"/>
</dbReference>
<feature type="transmembrane region" description="Helical" evidence="8">
    <location>
        <begin position="269"/>
        <end position="292"/>
    </location>
</feature>
<dbReference type="STRING" id="867345.SAMN05421693_105113"/>
<dbReference type="PANTHER" id="PTHR33908">
    <property type="entry name" value="MANNOSYLTRANSFERASE YKCB-RELATED"/>
    <property type="match status" value="1"/>
</dbReference>